<dbReference type="Gene3D" id="3.40.50.300">
    <property type="entry name" value="P-loop containing nucleotide triphosphate hydrolases"/>
    <property type="match status" value="1"/>
</dbReference>
<comment type="similarity">
    <text evidence="4">Belongs to the THEP1 NTPase family.</text>
</comment>
<dbReference type="PANTHER" id="PTHR43146:SF1">
    <property type="entry name" value="CANCER-RELATED NUCLEOSIDE-TRIPHOSPHATASE"/>
    <property type="match status" value="1"/>
</dbReference>
<sequence>MPNNYLITGPPQSGKTTVIENIADQLDTNGYQPGGIYCPEVRSDQERHGFEIVNIMTGESETLAHVDYDEGPQVGKYRVNVANIDAVCAAAFSHAFDSADFLIVDEIAPMEVASEEFTRQIRRALDADLPLIAAIHYDATDGFIGEVKDRTDTETFEVTEATRDMLPSTLTERMIIDS</sequence>
<dbReference type="InterPro" id="IPR004948">
    <property type="entry name" value="Nuc-triphosphatase_THEP1"/>
</dbReference>
<dbReference type="SMART" id="SM00382">
    <property type="entry name" value="AAA"/>
    <property type="match status" value="1"/>
</dbReference>
<dbReference type="SUPFAM" id="SSF52540">
    <property type="entry name" value="P-loop containing nucleoside triphosphate hydrolases"/>
    <property type="match status" value="1"/>
</dbReference>
<protein>
    <recommendedName>
        <fullName evidence="4">Nucleoside-triphosphatase J07HQW1_01403</fullName>
        <shortName evidence="4">NTPase</shortName>
        <ecNumber evidence="4">3.6.1.15</ecNumber>
    </recommendedName>
    <alternativeName>
        <fullName evidence="4">Nucleoside triphosphate phosphohydrolase</fullName>
    </alternativeName>
</protein>
<proteinExistence type="inferred from homology"/>
<keyword evidence="1 4" id="KW-0547">Nucleotide-binding</keyword>
<feature type="domain" description="AAA+ ATPase" evidence="5">
    <location>
        <begin position="1"/>
        <end position="161"/>
    </location>
</feature>
<reference evidence="6 7" key="1">
    <citation type="journal article" date="2013" name="PLoS ONE">
        <title>Assembly-driven community genomics of a hypersaline microbial ecosystem.</title>
        <authorList>
            <person name="Podell S."/>
            <person name="Ugalde J.A."/>
            <person name="Narasingarao P."/>
            <person name="Banfield J.F."/>
            <person name="Heidelberg K.B."/>
            <person name="Allen E.E."/>
        </authorList>
    </citation>
    <scope>NUCLEOTIDE SEQUENCE [LARGE SCALE GENOMIC DNA]</scope>
    <source>
        <strain evidence="7">J07HQW1</strain>
    </source>
</reference>
<evidence type="ECO:0000313" key="6">
    <source>
        <dbReference type="EMBL" id="ERG91369.1"/>
    </source>
</evidence>
<evidence type="ECO:0000259" key="5">
    <source>
        <dbReference type="SMART" id="SM00382"/>
    </source>
</evidence>
<evidence type="ECO:0000256" key="4">
    <source>
        <dbReference type="HAMAP-Rule" id="MF_00796"/>
    </source>
</evidence>
<comment type="function">
    <text evidence="4">Has nucleotide phosphatase activity towards ATP, GTP, CTP, TTP and UTP. May hydrolyze nucleoside diphosphates with lower efficiency.</text>
</comment>
<organism evidence="6 7">
    <name type="scientific">Haloquadratum walsbyi J07HQW1</name>
    <dbReference type="NCBI Taxonomy" id="1238424"/>
    <lineage>
        <taxon>Archaea</taxon>
        <taxon>Methanobacteriati</taxon>
        <taxon>Methanobacteriota</taxon>
        <taxon>Stenosarchaea group</taxon>
        <taxon>Halobacteria</taxon>
        <taxon>Halobacteriales</taxon>
        <taxon>Haloferacaceae</taxon>
        <taxon>Haloquadratum</taxon>
    </lineage>
</organism>
<dbReference type="Pfam" id="PF03266">
    <property type="entry name" value="NTPase_1"/>
    <property type="match status" value="1"/>
</dbReference>
<name>U1MNG7_9EURY</name>
<dbReference type="STRING" id="1238424.J07HQW1_01403"/>
<evidence type="ECO:0000256" key="1">
    <source>
        <dbReference type="ARBA" id="ARBA00022741"/>
    </source>
</evidence>
<evidence type="ECO:0000256" key="2">
    <source>
        <dbReference type="ARBA" id="ARBA00022801"/>
    </source>
</evidence>
<dbReference type="EC" id="3.6.1.15" evidence="4"/>
<keyword evidence="6" id="KW-0418">Kinase</keyword>
<dbReference type="GO" id="GO:0016301">
    <property type="term" value="F:kinase activity"/>
    <property type="evidence" value="ECO:0007669"/>
    <property type="project" value="UniProtKB-KW"/>
</dbReference>
<dbReference type="EMBL" id="KE356560">
    <property type="protein sequence ID" value="ERG91369.1"/>
    <property type="molecule type" value="Genomic_DNA"/>
</dbReference>
<keyword evidence="6" id="KW-0808">Transferase</keyword>
<keyword evidence="2 4" id="KW-0378">Hydrolase</keyword>
<accession>U1MNG7</accession>
<gene>
    <name evidence="6" type="ORF">J07HQW1_01403</name>
</gene>
<dbReference type="HOGENOM" id="CLU_103145_1_1_2"/>
<comment type="caution">
    <text evidence="4">Lacks conserved residue(s) required for the propagation of feature annotation.</text>
</comment>
<dbReference type="GO" id="GO:0017111">
    <property type="term" value="F:ribonucleoside triphosphate phosphatase activity"/>
    <property type="evidence" value="ECO:0007669"/>
    <property type="project" value="UniProtKB-UniRule"/>
</dbReference>
<dbReference type="PANTHER" id="PTHR43146">
    <property type="entry name" value="CANCER-RELATED NUCLEOSIDE-TRIPHOSPHATASE"/>
    <property type="match status" value="1"/>
</dbReference>
<evidence type="ECO:0000256" key="3">
    <source>
        <dbReference type="ARBA" id="ARBA00022840"/>
    </source>
</evidence>
<comment type="catalytic activity">
    <reaction evidence="4">
        <text>a ribonucleoside 5'-triphosphate + H2O = a ribonucleoside 5'-diphosphate + phosphate + H(+)</text>
        <dbReference type="Rhea" id="RHEA:23680"/>
        <dbReference type="ChEBI" id="CHEBI:15377"/>
        <dbReference type="ChEBI" id="CHEBI:15378"/>
        <dbReference type="ChEBI" id="CHEBI:43474"/>
        <dbReference type="ChEBI" id="CHEBI:57930"/>
        <dbReference type="ChEBI" id="CHEBI:61557"/>
        <dbReference type="EC" id="3.6.1.15"/>
    </reaction>
</comment>
<dbReference type="AlphaFoldDB" id="U1MNG7"/>
<dbReference type="InterPro" id="IPR003593">
    <property type="entry name" value="AAA+_ATPase"/>
</dbReference>
<dbReference type="HAMAP" id="MF_00796">
    <property type="entry name" value="NTPase_1"/>
    <property type="match status" value="1"/>
</dbReference>
<dbReference type="InterPro" id="IPR027417">
    <property type="entry name" value="P-loop_NTPase"/>
</dbReference>
<keyword evidence="3 4" id="KW-0067">ATP-binding</keyword>
<evidence type="ECO:0000313" key="7">
    <source>
        <dbReference type="Proteomes" id="UP000030649"/>
    </source>
</evidence>
<dbReference type="NCBIfam" id="NF010248">
    <property type="entry name" value="PRK13695.1"/>
    <property type="match status" value="1"/>
</dbReference>
<dbReference type="Proteomes" id="UP000030649">
    <property type="component" value="Unassembled WGS sequence"/>
</dbReference>
<dbReference type="GO" id="GO:0005524">
    <property type="term" value="F:ATP binding"/>
    <property type="evidence" value="ECO:0007669"/>
    <property type="project" value="UniProtKB-UniRule"/>
</dbReference>